<gene>
    <name evidence="2" type="ORF">V8G57_18375</name>
</gene>
<keyword evidence="3" id="KW-1185">Reference proteome</keyword>
<protein>
    <submittedName>
        <fullName evidence="2">Transposase</fullName>
    </submittedName>
</protein>
<feature type="domain" description="Insertion element IS402-like" evidence="1">
    <location>
        <begin position="13"/>
        <end position="84"/>
    </location>
</feature>
<dbReference type="InterPro" id="IPR025161">
    <property type="entry name" value="IS402-like_dom"/>
</dbReference>
<dbReference type="PANTHER" id="PTHR46637">
    <property type="entry name" value="TIS1421-TRANSPOSASE PROTEIN A"/>
    <property type="match status" value="1"/>
</dbReference>
<comment type="caution">
    <text evidence="2">The sequence shown here is derived from an EMBL/GenBank/DDBJ whole genome shotgun (WGS) entry which is preliminary data.</text>
</comment>
<evidence type="ECO:0000313" key="2">
    <source>
        <dbReference type="EMBL" id="MEM4989358.1"/>
    </source>
</evidence>
<dbReference type="PANTHER" id="PTHR46637:SF1">
    <property type="entry name" value="BLL5188 PROTEIN"/>
    <property type="match status" value="1"/>
</dbReference>
<evidence type="ECO:0000313" key="3">
    <source>
        <dbReference type="Proteomes" id="UP001495910"/>
    </source>
</evidence>
<accession>A0ABU9PZB1</accession>
<sequence length="165" mass="19276">MINSKYESGTKIRDDQWEKLEFQMLGKTGDPGSHARDNRLFIEAVLWFVSDTNVWADLPPKFGKWNAIYMRVRRWYLSGHWQQLAENLRNDRDLFMLVGKIIAYCDRQKKMREERGSRKAKREIGHGSRAVPRINAEESASLMEGSTSHWLSLIGMSEESLVEKK</sequence>
<proteinExistence type="predicted"/>
<evidence type="ECO:0000259" key="1">
    <source>
        <dbReference type="Pfam" id="PF13340"/>
    </source>
</evidence>
<dbReference type="Proteomes" id="UP001495910">
    <property type="component" value="Unassembled WGS sequence"/>
</dbReference>
<dbReference type="EMBL" id="JBANDC010000013">
    <property type="protein sequence ID" value="MEM4989358.1"/>
    <property type="molecule type" value="Genomic_DNA"/>
</dbReference>
<dbReference type="Pfam" id="PF13340">
    <property type="entry name" value="DUF4096"/>
    <property type="match status" value="1"/>
</dbReference>
<name>A0ABU9PZB1_9BURK</name>
<dbReference type="RefSeq" id="WP_342830587.1">
    <property type="nucleotide sequence ID" value="NZ_JBANDC010000013.1"/>
</dbReference>
<reference evidence="2 3" key="1">
    <citation type="submission" date="2024-02" db="EMBL/GenBank/DDBJ databases">
        <title>Draft genome sequence of Collimonas sp. strain H4R21, an effective mineral-weathering bacterial strain isolated from the beech rhizosphere.</title>
        <authorList>
            <person name="Morin E."/>
            <person name="Uroz S."/>
            <person name="Leveau J.H.J."/>
            <person name="Kumar R."/>
            <person name="Rey M.W."/>
            <person name="Pham J."/>
        </authorList>
    </citation>
    <scope>NUCLEOTIDE SEQUENCE [LARGE SCALE GENOMIC DNA]</scope>
    <source>
        <strain evidence="2 3">H4R21</strain>
    </source>
</reference>
<dbReference type="InterPro" id="IPR052909">
    <property type="entry name" value="Transposase_6_like"/>
</dbReference>
<organism evidence="2 3">
    <name type="scientific">Collimonas rhizosphaerae</name>
    <dbReference type="NCBI Taxonomy" id="3126357"/>
    <lineage>
        <taxon>Bacteria</taxon>
        <taxon>Pseudomonadati</taxon>
        <taxon>Pseudomonadota</taxon>
        <taxon>Betaproteobacteria</taxon>
        <taxon>Burkholderiales</taxon>
        <taxon>Oxalobacteraceae</taxon>
        <taxon>Collimonas</taxon>
    </lineage>
</organism>